<dbReference type="GO" id="GO:0003677">
    <property type="term" value="F:DNA binding"/>
    <property type="evidence" value="ECO:0007669"/>
    <property type="project" value="InterPro"/>
</dbReference>
<dbReference type="AlphaFoldDB" id="A0A1Q2CBN6"/>
<evidence type="ECO:0000313" key="2">
    <source>
        <dbReference type="EMBL" id="AQP43524.1"/>
    </source>
</evidence>
<dbReference type="KEGG" id="tfl:RPIT_00730"/>
<reference evidence="2 3" key="1">
    <citation type="journal article" date="2016" name="Int. J. Syst. Evol. Microbiol.">
        <title>Tessaracoccus flavus sp. nov., isolated from the drainage system of a lindane-producing factory.</title>
        <authorList>
            <person name="Kumari R."/>
            <person name="Singh P."/>
            <person name="Schumann P."/>
            <person name="Lal R."/>
        </authorList>
    </citation>
    <scope>NUCLEOTIDE SEQUENCE [LARGE SCALE GENOMIC DNA]</scope>
    <source>
        <strain evidence="2 3">RP1T</strain>
    </source>
</reference>
<dbReference type="InterPro" id="IPR003477">
    <property type="entry name" value="PemK-like"/>
</dbReference>
<gene>
    <name evidence="2" type="ORF">RPIT_00730</name>
</gene>
<sequence length="190" mass="22084">MARHPLVNGLTRILRDVATRAVDRAIQNNRRSARRTDAGDAPGRRPQPRRDARRQTTGYPGDYEQRPSIVYNPHKDGEPDPGEIVWTWVPYEEDYSQGKDRPVLLIGRDGDWLLGLQVTSQDKDDHREREARAGRYWINIGTGAWDHERRESEVRVNRIIRIDPDAVRRIGAILDEQRFNTVASEVERHY</sequence>
<dbReference type="Pfam" id="PF02452">
    <property type="entry name" value="PemK_toxin"/>
    <property type="match status" value="1"/>
</dbReference>
<dbReference type="STRING" id="1610493.RPIT_00730"/>
<dbReference type="OrthoDB" id="5184628at2"/>
<dbReference type="RefSeq" id="WP_077339575.1">
    <property type="nucleotide sequence ID" value="NZ_CP019605.1"/>
</dbReference>
<keyword evidence="3" id="KW-1185">Reference proteome</keyword>
<proteinExistence type="predicted"/>
<name>A0A1Q2CBN6_9ACTN</name>
<organism evidence="2 3">
    <name type="scientific">Tessaracoccus flavus</name>
    <dbReference type="NCBI Taxonomy" id="1610493"/>
    <lineage>
        <taxon>Bacteria</taxon>
        <taxon>Bacillati</taxon>
        <taxon>Actinomycetota</taxon>
        <taxon>Actinomycetes</taxon>
        <taxon>Propionibacteriales</taxon>
        <taxon>Propionibacteriaceae</taxon>
        <taxon>Tessaracoccus</taxon>
    </lineage>
</organism>
<evidence type="ECO:0000256" key="1">
    <source>
        <dbReference type="SAM" id="MobiDB-lite"/>
    </source>
</evidence>
<dbReference type="SUPFAM" id="SSF50118">
    <property type="entry name" value="Cell growth inhibitor/plasmid maintenance toxic component"/>
    <property type="match status" value="1"/>
</dbReference>
<accession>A0A1Q2CBN6</accession>
<evidence type="ECO:0000313" key="3">
    <source>
        <dbReference type="Proteomes" id="UP000188324"/>
    </source>
</evidence>
<protein>
    <submittedName>
        <fullName evidence="2">Uncharacterized protein</fullName>
    </submittedName>
</protein>
<dbReference type="Proteomes" id="UP000188324">
    <property type="component" value="Chromosome"/>
</dbReference>
<feature type="region of interest" description="Disordered" evidence="1">
    <location>
        <begin position="25"/>
        <end position="78"/>
    </location>
</feature>
<dbReference type="EMBL" id="CP019605">
    <property type="protein sequence ID" value="AQP43524.1"/>
    <property type="molecule type" value="Genomic_DNA"/>
</dbReference>